<protein>
    <submittedName>
        <fullName evidence="4">Uncharacterized protein</fullName>
    </submittedName>
</protein>
<evidence type="ECO:0000256" key="1">
    <source>
        <dbReference type="SAM" id="Phobius"/>
    </source>
</evidence>
<evidence type="ECO:0000313" key="4">
    <source>
        <dbReference type="EMBL" id="GEC94123.1"/>
    </source>
</evidence>
<feature type="domain" description="DUF4010" evidence="3">
    <location>
        <begin position="190"/>
        <end position="399"/>
    </location>
</feature>
<feature type="domain" description="MgtC/SapB/SrpB/YhiD N-terminal" evidence="2">
    <location>
        <begin position="23"/>
        <end position="141"/>
    </location>
</feature>
<dbReference type="EMBL" id="BJNV01000004">
    <property type="protein sequence ID" value="GEC94123.1"/>
    <property type="molecule type" value="Genomic_DNA"/>
</dbReference>
<organism evidence="4 5">
    <name type="scientific">Zoogloea ramigera</name>
    <dbReference type="NCBI Taxonomy" id="350"/>
    <lineage>
        <taxon>Bacteria</taxon>
        <taxon>Pseudomonadati</taxon>
        <taxon>Pseudomonadota</taxon>
        <taxon>Betaproteobacteria</taxon>
        <taxon>Rhodocyclales</taxon>
        <taxon>Zoogloeaceae</taxon>
        <taxon>Zoogloea</taxon>
    </lineage>
</organism>
<dbReference type="Pfam" id="PF02308">
    <property type="entry name" value="MgtC"/>
    <property type="match status" value="1"/>
</dbReference>
<name>A0A4Y4CSA1_ZOORA</name>
<dbReference type="Proteomes" id="UP000318422">
    <property type="component" value="Unassembled WGS sequence"/>
</dbReference>
<keyword evidence="5" id="KW-1185">Reference proteome</keyword>
<evidence type="ECO:0000259" key="3">
    <source>
        <dbReference type="Pfam" id="PF13194"/>
    </source>
</evidence>
<dbReference type="InterPro" id="IPR049177">
    <property type="entry name" value="MgtC_SapB_SrpB_YhiD_N"/>
</dbReference>
<comment type="caution">
    <text evidence="4">The sequence shown here is derived from an EMBL/GenBank/DDBJ whole genome shotgun (WGS) entry which is preliminary data.</text>
</comment>
<dbReference type="PANTHER" id="PTHR39084:SF1">
    <property type="entry name" value="DUF4010 DOMAIN-CONTAINING PROTEIN"/>
    <property type="match status" value="1"/>
</dbReference>
<dbReference type="AlphaFoldDB" id="A0A4Y4CSA1"/>
<feature type="transmembrane region" description="Helical" evidence="1">
    <location>
        <begin position="70"/>
        <end position="90"/>
    </location>
</feature>
<keyword evidence="1" id="KW-1133">Transmembrane helix</keyword>
<feature type="transmembrane region" description="Helical" evidence="1">
    <location>
        <begin position="102"/>
        <end position="135"/>
    </location>
</feature>
<dbReference type="Pfam" id="PF13194">
    <property type="entry name" value="DUF4010"/>
    <property type="match status" value="1"/>
</dbReference>
<evidence type="ECO:0000313" key="5">
    <source>
        <dbReference type="Proteomes" id="UP000318422"/>
    </source>
</evidence>
<proteinExistence type="predicted"/>
<reference evidence="4 5" key="1">
    <citation type="submission" date="2019-06" db="EMBL/GenBank/DDBJ databases">
        <title>Whole genome shotgun sequence of Zoogloea ramigera NBRC 15342.</title>
        <authorList>
            <person name="Hosoyama A."/>
            <person name="Uohara A."/>
            <person name="Ohji S."/>
            <person name="Ichikawa N."/>
        </authorList>
    </citation>
    <scope>NUCLEOTIDE SEQUENCE [LARGE SCALE GENOMIC DNA]</scope>
    <source>
        <strain evidence="4 5">NBRC 15342</strain>
    </source>
</reference>
<gene>
    <name evidence="4" type="ORF">ZRA01_01960</name>
</gene>
<feature type="transmembrane region" description="Helical" evidence="1">
    <location>
        <begin position="314"/>
        <end position="335"/>
    </location>
</feature>
<feature type="transmembrane region" description="Helical" evidence="1">
    <location>
        <begin position="185"/>
        <end position="206"/>
    </location>
</feature>
<dbReference type="PANTHER" id="PTHR39084">
    <property type="entry name" value="MEMBRANE PROTEIN-RELATED"/>
    <property type="match status" value="1"/>
</dbReference>
<dbReference type="InterPro" id="IPR025105">
    <property type="entry name" value="DUF4010"/>
</dbReference>
<sequence length="430" mass="45109">MTTAGVPTVLFSLPFEPRQLEALGLATLIGLLMGLERERRPAALAGVRTFGLTGLLGALAGLLGDHFATPALMIAGFVLVAVMIIAANFRQPEPNDPGTTSVIALLVCYCLGAMVWLGYGRLAVMAAVGSTMLLYFKSELRGVASRLTSQDWRSVLQFSVLSLIVLPILPNRGFGPYDAVNPHQVWMMVVLISGVSLAGYAALRFVGARYGAPLLGLMGGLVSSTATTMVFSRHARENPAMASTATLVILLANLIMVLRVLAIAWALSPQVVGLLVPGSLLAVLIGTVVIGLDWRQMASQGELPVPQTRNPTELRAALGFGLLYAAVLLCAAWLSDIAGRGGLYLLAFASGLTDVDAIALSTLRLYNLNKLEGLPTAVSILLAMLANLGFKTFLAFLLGGAGLGRRVIVGMFAVGAGLAGGIIWLLNTTL</sequence>
<feature type="transmembrane region" description="Helical" evidence="1">
    <location>
        <begin position="341"/>
        <end position="366"/>
    </location>
</feature>
<keyword evidence="1" id="KW-0472">Membrane</keyword>
<dbReference type="RefSeq" id="WP_246093243.1">
    <property type="nucleotide sequence ID" value="NZ_BJNV01000004.1"/>
</dbReference>
<accession>A0A4Y4CSA1</accession>
<feature type="transmembrane region" description="Helical" evidence="1">
    <location>
        <begin position="274"/>
        <end position="294"/>
    </location>
</feature>
<evidence type="ECO:0000259" key="2">
    <source>
        <dbReference type="Pfam" id="PF02308"/>
    </source>
</evidence>
<feature type="transmembrane region" description="Helical" evidence="1">
    <location>
        <begin position="407"/>
        <end position="426"/>
    </location>
</feature>
<feature type="transmembrane region" description="Helical" evidence="1">
    <location>
        <begin position="212"/>
        <end position="232"/>
    </location>
</feature>
<feature type="transmembrane region" description="Helical" evidence="1">
    <location>
        <begin position="42"/>
        <end position="64"/>
    </location>
</feature>
<feature type="transmembrane region" description="Helical" evidence="1">
    <location>
        <begin position="244"/>
        <end position="268"/>
    </location>
</feature>
<feature type="transmembrane region" description="Helical" evidence="1">
    <location>
        <begin position="378"/>
        <end position="401"/>
    </location>
</feature>
<keyword evidence="1" id="KW-0812">Transmembrane</keyword>